<comment type="caution">
    <text evidence="8">The sequence shown here is derived from an EMBL/GenBank/DDBJ whole genome shotgun (WGS) entry which is preliminary data.</text>
</comment>
<dbReference type="GeneID" id="76150622"/>
<keyword evidence="4 7" id="KW-1133">Transmembrane helix</keyword>
<evidence type="ECO:0000256" key="2">
    <source>
        <dbReference type="ARBA" id="ARBA00006824"/>
    </source>
</evidence>
<keyword evidence="3 7" id="KW-0812">Transmembrane</keyword>
<evidence type="ECO:0000256" key="4">
    <source>
        <dbReference type="ARBA" id="ARBA00022989"/>
    </source>
</evidence>
<evidence type="ECO:0000256" key="7">
    <source>
        <dbReference type="SAM" id="Phobius"/>
    </source>
</evidence>
<comment type="subcellular location">
    <subcellularLocation>
        <location evidence="1">Membrane</location>
        <topology evidence="1">Multi-pass membrane protein</topology>
    </subcellularLocation>
</comment>
<dbReference type="AlphaFoldDB" id="A0AAD5BFF0"/>
<evidence type="ECO:0000256" key="5">
    <source>
        <dbReference type="ARBA" id="ARBA00023136"/>
    </source>
</evidence>
<keyword evidence="9" id="KW-1185">Reference proteome</keyword>
<proteinExistence type="inferred from homology"/>
<dbReference type="EMBL" id="JAIHNG010000118">
    <property type="protein sequence ID" value="KAI5958208.1"/>
    <property type="molecule type" value="Genomic_DNA"/>
</dbReference>
<comment type="similarity">
    <text evidence="2">Belongs to the peroxisomal membrane protein PXMP2/4 family.</text>
</comment>
<dbReference type="PANTHER" id="PTHR11266:SF17">
    <property type="entry name" value="PROTEIN MPV17"/>
    <property type="match status" value="1"/>
</dbReference>
<feature type="transmembrane region" description="Helical" evidence="7">
    <location>
        <begin position="356"/>
        <end position="376"/>
    </location>
</feature>
<feature type="transmembrane region" description="Helical" evidence="7">
    <location>
        <begin position="288"/>
        <end position="310"/>
    </location>
</feature>
<reference evidence="8 9" key="1">
    <citation type="journal article" date="2022" name="DNA Res.">
        <title>Genome analysis of five recently described species of the CUG-Ser clade uncovers Candida theae as a new hybrid lineage with pathogenic potential in the Candida parapsilosis species complex.</title>
        <authorList>
            <person name="Mixao V."/>
            <person name="Del Olmo V."/>
            <person name="Hegedusova E."/>
            <person name="Saus E."/>
            <person name="Pryszcz L."/>
            <person name="Cillingova A."/>
            <person name="Nosek J."/>
            <person name="Gabaldon T."/>
        </authorList>
    </citation>
    <scope>NUCLEOTIDE SEQUENCE [LARGE SCALE GENOMIC DNA]</scope>
    <source>
        <strain evidence="8 9">CBS 12239</strain>
    </source>
</reference>
<keyword evidence="5 7" id="KW-0472">Membrane</keyword>
<evidence type="ECO:0000256" key="3">
    <source>
        <dbReference type="ARBA" id="ARBA00022692"/>
    </source>
</evidence>
<evidence type="ECO:0000313" key="8">
    <source>
        <dbReference type="EMBL" id="KAI5958208.1"/>
    </source>
</evidence>
<organism evidence="8 9">
    <name type="scientific">Candida theae</name>
    <dbReference type="NCBI Taxonomy" id="1198502"/>
    <lineage>
        <taxon>Eukaryota</taxon>
        <taxon>Fungi</taxon>
        <taxon>Dikarya</taxon>
        <taxon>Ascomycota</taxon>
        <taxon>Saccharomycotina</taxon>
        <taxon>Pichiomycetes</taxon>
        <taxon>Debaryomycetaceae</taxon>
        <taxon>Candida/Lodderomyces clade</taxon>
        <taxon>Candida</taxon>
    </lineage>
</organism>
<dbReference type="GO" id="GO:0005739">
    <property type="term" value="C:mitochondrion"/>
    <property type="evidence" value="ECO:0007669"/>
    <property type="project" value="TreeGrafter"/>
</dbReference>
<feature type="transmembrane region" description="Helical" evidence="7">
    <location>
        <begin position="51"/>
        <end position="68"/>
    </location>
</feature>
<dbReference type="RefSeq" id="XP_051608799.1">
    <property type="nucleotide sequence ID" value="XM_051751890.1"/>
</dbReference>
<dbReference type="InterPro" id="IPR007248">
    <property type="entry name" value="Mpv17_PMP22"/>
</dbReference>
<accession>A0AAD5BFF0</accession>
<dbReference type="Pfam" id="PF04117">
    <property type="entry name" value="Mpv17_PMP22"/>
    <property type="match status" value="2"/>
</dbReference>
<evidence type="ECO:0000256" key="6">
    <source>
        <dbReference type="ARBA" id="ARBA00039302"/>
    </source>
</evidence>
<feature type="transmembrane region" description="Helical" evidence="7">
    <location>
        <begin position="109"/>
        <end position="128"/>
    </location>
</feature>
<dbReference type="GO" id="GO:0016020">
    <property type="term" value="C:membrane"/>
    <property type="evidence" value="ECO:0007669"/>
    <property type="project" value="UniProtKB-SubCell"/>
</dbReference>
<dbReference type="PANTHER" id="PTHR11266">
    <property type="entry name" value="PEROXISOMAL MEMBRANE PROTEIN 2, PXMP2 MPV17"/>
    <property type="match status" value="1"/>
</dbReference>
<gene>
    <name evidence="8" type="ORF">KGF57_002563</name>
</gene>
<protein>
    <recommendedName>
        <fullName evidence="6">Protein SYM1</fullName>
    </recommendedName>
</protein>
<sequence>MVTTGLFFGLGDIIAQTLFPHTITTTKTDKNGNQAESVEVSSYTPDRTMRAIIYGSVFFAPISVLWHGKTLPKLKNPFISMVKRKMMETKSKKRLHLYDTLFRLGVDQLIFPGLVWIPLYNTVMVMLAQHEDPFGVIRHKLENNWWAVLQANWTVWPGFQLVNLYFIPVHLRIVCANVWSTGWNAFLSFVHNTKGHGKGSGKKLEELVDIEDDEQEVVMVTGFLLGAGDCSAQLLFPTSPDQPYDYVRTLRAVIYGGIIFAPLGDKWYKILNTKIVWRGKNERTMSTILRVAVDQLVFAPFIGIPLYYAAMTVLENRKPYLEHVISKFETSWWVTLKSNWLVWPIFQWFNFYLLPVHYRLLAVNLISIGWNTYLSYVMHNKA</sequence>
<evidence type="ECO:0000313" key="9">
    <source>
        <dbReference type="Proteomes" id="UP001204833"/>
    </source>
</evidence>
<evidence type="ECO:0000256" key="1">
    <source>
        <dbReference type="ARBA" id="ARBA00004141"/>
    </source>
</evidence>
<name>A0AAD5BFF0_9ASCO</name>
<dbReference type="Proteomes" id="UP001204833">
    <property type="component" value="Unassembled WGS sequence"/>
</dbReference>